<keyword evidence="2" id="KW-1185">Reference proteome</keyword>
<dbReference type="PANTHER" id="PTHR31511">
    <property type="entry name" value="PROTEIN CBG23764"/>
    <property type="match status" value="1"/>
</dbReference>
<dbReference type="EMBL" id="CAJVPS010015500">
    <property type="protein sequence ID" value="CAG8686804.1"/>
    <property type="molecule type" value="Genomic_DNA"/>
</dbReference>
<gene>
    <name evidence="1" type="ORF">ALEPTO_LOCUS11057</name>
</gene>
<dbReference type="OrthoDB" id="2421800at2759"/>
<proteinExistence type="predicted"/>
<dbReference type="PANTHER" id="PTHR31511:SF12">
    <property type="entry name" value="RHO TERMINATION FACTOR N-TERMINAL DOMAIN-CONTAINING PROTEIN"/>
    <property type="match status" value="1"/>
</dbReference>
<dbReference type="AlphaFoldDB" id="A0A9N9HFW3"/>
<evidence type="ECO:0000313" key="2">
    <source>
        <dbReference type="Proteomes" id="UP000789508"/>
    </source>
</evidence>
<sequence length="399" mass="46715">MALTDITKSKNNKYGQKNHFLWIKNINRLVYGDTAHHGKRYPCRKCSLSWPSEKAFANHFEHCLSLGEATQKVKLPIKDDNDFEKFKNYGRMINALCVIIADFEVDNKKCDEKYGGQMRKLAEQKANSFCYLVHWIDTGKVWGPFLYRGENATQEFVKRIDKELVQINRVLAIKHDRIETDKDKKKFNEADSCWICKEKFIIDKDKVKCLENKASWLNNKLKNTTMNSEDYKTLTKQIDKITKDINQEKSMDIKIEAWKTPIPVIFHNFRGYDSHLVCESVGKSVNAHQIKVVAETFERYKSMKVGQLKYIDSMQFMNSSLASLTKNLGDNHPITSEHFKKLGYTKDQLDLVYRKGVYPYDYIDSQDRFLETELPPIHEFSTYLHGKISQKDYEHAQKV</sequence>
<protein>
    <submittedName>
        <fullName evidence="1">5052_t:CDS:1</fullName>
    </submittedName>
</protein>
<reference evidence="1" key="1">
    <citation type="submission" date="2021-06" db="EMBL/GenBank/DDBJ databases">
        <authorList>
            <person name="Kallberg Y."/>
            <person name="Tangrot J."/>
            <person name="Rosling A."/>
        </authorList>
    </citation>
    <scope>NUCLEOTIDE SEQUENCE</scope>
    <source>
        <strain evidence="1">FL130A</strain>
    </source>
</reference>
<accession>A0A9N9HFW3</accession>
<dbReference type="Proteomes" id="UP000789508">
    <property type="component" value="Unassembled WGS sequence"/>
</dbReference>
<evidence type="ECO:0000313" key="1">
    <source>
        <dbReference type="EMBL" id="CAG8686804.1"/>
    </source>
</evidence>
<comment type="caution">
    <text evidence="1">The sequence shown here is derived from an EMBL/GenBank/DDBJ whole genome shotgun (WGS) entry which is preliminary data.</text>
</comment>
<name>A0A9N9HFW3_9GLOM</name>
<organism evidence="1 2">
    <name type="scientific">Ambispora leptoticha</name>
    <dbReference type="NCBI Taxonomy" id="144679"/>
    <lineage>
        <taxon>Eukaryota</taxon>
        <taxon>Fungi</taxon>
        <taxon>Fungi incertae sedis</taxon>
        <taxon>Mucoromycota</taxon>
        <taxon>Glomeromycotina</taxon>
        <taxon>Glomeromycetes</taxon>
        <taxon>Archaeosporales</taxon>
        <taxon>Ambisporaceae</taxon>
        <taxon>Ambispora</taxon>
    </lineage>
</organism>